<evidence type="ECO:0000256" key="2">
    <source>
        <dbReference type="ARBA" id="ARBA00022448"/>
    </source>
</evidence>
<reference evidence="9 10" key="1">
    <citation type="submission" date="2021-05" db="EMBL/GenBank/DDBJ databases">
        <title>A novel Methanospirillum isolate from a pyrite-forming mixed culture.</title>
        <authorList>
            <person name="Bunk B."/>
            <person name="Sproer C."/>
            <person name="Spring S."/>
            <person name="Pester M."/>
        </authorList>
    </citation>
    <scope>NUCLEOTIDE SEQUENCE [LARGE SCALE GENOMIC DNA]</scope>
    <source>
        <strain evidence="9 10">J.3.6.1-F.2.7.3</strain>
    </source>
</reference>
<dbReference type="PANTHER" id="PTHR30574">
    <property type="entry name" value="INNER MEMBRANE PROTEIN YEDE"/>
    <property type="match status" value="1"/>
</dbReference>
<evidence type="ECO:0000313" key="10">
    <source>
        <dbReference type="Proteomes" id="UP000680656"/>
    </source>
</evidence>
<dbReference type="EMBL" id="CP075546">
    <property type="protein sequence ID" value="QVV87621.1"/>
    <property type="molecule type" value="Genomic_DNA"/>
</dbReference>
<evidence type="ECO:0000256" key="4">
    <source>
        <dbReference type="ARBA" id="ARBA00022519"/>
    </source>
</evidence>
<name>A0A8E7AZM9_9EURY</name>
<gene>
    <name evidence="9" type="ORF">KHC33_09610</name>
</gene>
<accession>A0A8E7AZM9</accession>
<dbReference type="Proteomes" id="UP000680656">
    <property type="component" value="Chromosome"/>
</dbReference>
<keyword evidence="6 8" id="KW-1133">Transmembrane helix</keyword>
<keyword evidence="10" id="KW-1185">Reference proteome</keyword>
<comment type="subcellular location">
    <subcellularLocation>
        <location evidence="1">Cell inner membrane</location>
        <topology evidence="1">Multi-pass membrane protein</topology>
    </subcellularLocation>
</comment>
<dbReference type="GO" id="GO:0005886">
    <property type="term" value="C:plasma membrane"/>
    <property type="evidence" value="ECO:0007669"/>
    <property type="project" value="UniProtKB-SubCell"/>
</dbReference>
<dbReference type="RefSeq" id="WP_214418441.1">
    <property type="nucleotide sequence ID" value="NZ_CP075546.1"/>
</dbReference>
<dbReference type="KEGG" id="mrtj:KHC33_09610"/>
<keyword evidence="4" id="KW-0997">Cell inner membrane</keyword>
<keyword evidence="7 8" id="KW-0472">Membrane</keyword>
<evidence type="ECO:0000256" key="6">
    <source>
        <dbReference type="ARBA" id="ARBA00022989"/>
    </source>
</evidence>
<organism evidence="9 10">
    <name type="scientific">Methanospirillum purgamenti</name>
    <dbReference type="NCBI Taxonomy" id="2834276"/>
    <lineage>
        <taxon>Archaea</taxon>
        <taxon>Methanobacteriati</taxon>
        <taxon>Methanobacteriota</taxon>
        <taxon>Stenosarchaea group</taxon>
        <taxon>Methanomicrobia</taxon>
        <taxon>Methanomicrobiales</taxon>
        <taxon>Methanospirillaceae</taxon>
        <taxon>Methanospirillum</taxon>
    </lineage>
</organism>
<keyword evidence="5 8" id="KW-0812">Transmembrane</keyword>
<evidence type="ECO:0000256" key="3">
    <source>
        <dbReference type="ARBA" id="ARBA00022475"/>
    </source>
</evidence>
<evidence type="ECO:0000256" key="8">
    <source>
        <dbReference type="SAM" id="Phobius"/>
    </source>
</evidence>
<dbReference type="AlphaFoldDB" id="A0A8E7AZM9"/>
<feature type="transmembrane region" description="Helical" evidence="8">
    <location>
        <begin position="110"/>
        <end position="132"/>
    </location>
</feature>
<keyword evidence="2" id="KW-0813">Transport</keyword>
<feature type="transmembrane region" description="Helical" evidence="8">
    <location>
        <begin position="71"/>
        <end position="98"/>
    </location>
</feature>
<dbReference type="PANTHER" id="PTHR30574:SF1">
    <property type="entry name" value="SULPHUR TRANSPORT DOMAIN-CONTAINING PROTEIN"/>
    <property type="match status" value="1"/>
</dbReference>
<feature type="transmembrane region" description="Helical" evidence="8">
    <location>
        <begin position="12"/>
        <end position="30"/>
    </location>
</feature>
<evidence type="ECO:0000313" key="9">
    <source>
        <dbReference type="EMBL" id="QVV87621.1"/>
    </source>
</evidence>
<evidence type="ECO:0000256" key="7">
    <source>
        <dbReference type="ARBA" id="ARBA00023136"/>
    </source>
</evidence>
<dbReference type="GeneID" id="65565326"/>
<dbReference type="Pfam" id="PF04143">
    <property type="entry name" value="Sulf_transp"/>
    <property type="match status" value="1"/>
</dbReference>
<evidence type="ECO:0000256" key="5">
    <source>
        <dbReference type="ARBA" id="ARBA00022692"/>
    </source>
</evidence>
<keyword evidence="3" id="KW-1003">Cell membrane</keyword>
<evidence type="ECO:0000256" key="1">
    <source>
        <dbReference type="ARBA" id="ARBA00004429"/>
    </source>
</evidence>
<proteinExistence type="predicted"/>
<feature type="transmembrane region" description="Helical" evidence="8">
    <location>
        <begin position="144"/>
        <end position="169"/>
    </location>
</feature>
<protein>
    <submittedName>
        <fullName evidence="9">YeeE/YedE family protein</fullName>
    </submittedName>
</protein>
<dbReference type="InterPro" id="IPR007272">
    <property type="entry name" value="Sulf_transp_TsuA/YedE"/>
</dbReference>
<sequence length="171" mass="18815">MLELLLEPRWSPYLAGAGIGLLLWCSFLFSNKPLGCSTAFSRTSGMIESAFNPEKVKNLEYYTIFPPVIEWQWMMVVGIIIGSFLSSYISGTFQIIFIPHTFYTFFGDNLLFRFLTALIGGILMGLGARWAWGCTSGHGISGLAQLSLASMVSVIGFFIAGIVTAILLYSL</sequence>